<proteinExistence type="predicted"/>
<accession>A0A1G2MG41</accession>
<evidence type="ECO:0000313" key="2">
    <source>
        <dbReference type="Proteomes" id="UP000177130"/>
    </source>
</evidence>
<dbReference type="AlphaFoldDB" id="A0A1G2MG41"/>
<gene>
    <name evidence="1" type="ORF">A3C72_01290</name>
</gene>
<protein>
    <submittedName>
        <fullName evidence="1">Uncharacterized protein</fullName>
    </submittedName>
</protein>
<dbReference type="Proteomes" id="UP000177130">
    <property type="component" value="Unassembled WGS sequence"/>
</dbReference>
<evidence type="ECO:0000313" key="1">
    <source>
        <dbReference type="EMBL" id="OHA22674.1"/>
    </source>
</evidence>
<name>A0A1G2MG41_9BACT</name>
<comment type="caution">
    <text evidence="1">The sequence shown here is derived from an EMBL/GenBank/DDBJ whole genome shotgun (WGS) entry which is preliminary data.</text>
</comment>
<sequence>MKKEEFMNKKIIISQWTEKLDPIRLFYRKMGYVIEESLQSSDMILVAKSGKKILAAGRIFKTEHFNIVDDIQMSIAHENMGFVEELRDEIGTRLARESFLITRLRHADFYVPIMFRRISEYRAPAILVQRICRRREKHRDEEFTIMRRMPCYC</sequence>
<reference evidence="1 2" key="1">
    <citation type="journal article" date="2016" name="Nat. Commun.">
        <title>Thousands of microbial genomes shed light on interconnected biogeochemical processes in an aquifer system.</title>
        <authorList>
            <person name="Anantharaman K."/>
            <person name="Brown C.T."/>
            <person name="Hug L.A."/>
            <person name="Sharon I."/>
            <person name="Castelle C.J."/>
            <person name="Probst A.J."/>
            <person name="Thomas B.C."/>
            <person name="Singh A."/>
            <person name="Wilkins M.J."/>
            <person name="Karaoz U."/>
            <person name="Brodie E.L."/>
            <person name="Williams K.H."/>
            <person name="Hubbard S.S."/>
            <person name="Banfield J.F."/>
        </authorList>
    </citation>
    <scope>NUCLEOTIDE SEQUENCE [LARGE SCALE GENOMIC DNA]</scope>
</reference>
<dbReference type="EMBL" id="MHRK01000049">
    <property type="protein sequence ID" value="OHA22674.1"/>
    <property type="molecule type" value="Genomic_DNA"/>
</dbReference>
<organism evidence="1 2">
    <name type="scientific">Candidatus Taylorbacteria bacterium RIFCSPHIGHO2_02_FULL_43_32b</name>
    <dbReference type="NCBI Taxonomy" id="1802306"/>
    <lineage>
        <taxon>Bacteria</taxon>
        <taxon>Candidatus Tayloriibacteriota</taxon>
    </lineage>
</organism>